<organism evidence="1 2">
    <name type="scientific">Turnera subulata</name>
    <dbReference type="NCBI Taxonomy" id="218843"/>
    <lineage>
        <taxon>Eukaryota</taxon>
        <taxon>Viridiplantae</taxon>
        <taxon>Streptophyta</taxon>
        <taxon>Embryophyta</taxon>
        <taxon>Tracheophyta</taxon>
        <taxon>Spermatophyta</taxon>
        <taxon>Magnoliopsida</taxon>
        <taxon>eudicotyledons</taxon>
        <taxon>Gunneridae</taxon>
        <taxon>Pentapetalae</taxon>
        <taxon>rosids</taxon>
        <taxon>fabids</taxon>
        <taxon>Malpighiales</taxon>
        <taxon>Passifloraceae</taxon>
        <taxon>Turnera</taxon>
    </lineage>
</organism>
<name>A0A9Q0FSS8_9ROSI</name>
<sequence>YTQILILLLKQKFGRRVKTKEAKWITASYAQTTCGSNPITGNIAGDGGLLLFFQETSFTWSAHLLLLSTSFGRAWIPDI</sequence>
<comment type="caution">
    <text evidence="1">The sequence shown here is derived from an EMBL/GenBank/DDBJ whole genome shotgun (WGS) entry which is preliminary data.</text>
</comment>
<evidence type="ECO:0000313" key="1">
    <source>
        <dbReference type="EMBL" id="KAJ4837169.1"/>
    </source>
</evidence>
<proteinExistence type="predicted"/>
<reference evidence="1" key="2">
    <citation type="journal article" date="2023" name="Plants (Basel)">
        <title>Annotation of the Turnera subulata (Passifloraceae) Draft Genome Reveals the S-Locus Evolved after the Divergence of Turneroideae from Passifloroideae in a Stepwise Manner.</title>
        <authorList>
            <person name="Henning P.M."/>
            <person name="Roalson E.H."/>
            <person name="Mir W."/>
            <person name="McCubbin A.G."/>
            <person name="Shore J.S."/>
        </authorList>
    </citation>
    <scope>NUCLEOTIDE SEQUENCE</scope>
    <source>
        <strain evidence="1">F60SS</strain>
    </source>
</reference>
<protein>
    <submittedName>
        <fullName evidence="1">Uncharacterized protein</fullName>
    </submittedName>
</protein>
<reference evidence="1" key="1">
    <citation type="submission" date="2022-02" db="EMBL/GenBank/DDBJ databases">
        <authorList>
            <person name="Henning P.M."/>
            <person name="McCubbin A.G."/>
            <person name="Shore J.S."/>
        </authorList>
    </citation>
    <scope>NUCLEOTIDE SEQUENCE</scope>
    <source>
        <strain evidence="1">F60SS</strain>
        <tissue evidence="1">Leaves</tissue>
    </source>
</reference>
<keyword evidence="2" id="KW-1185">Reference proteome</keyword>
<dbReference type="AlphaFoldDB" id="A0A9Q0FSS8"/>
<dbReference type="Proteomes" id="UP001141552">
    <property type="component" value="Unassembled WGS sequence"/>
</dbReference>
<evidence type="ECO:0000313" key="2">
    <source>
        <dbReference type="Proteomes" id="UP001141552"/>
    </source>
</evidence>
<gene>
    <name evidence="1" type="ORF">Tsubulata_027052</name>
</gene>
<accession>A0A9Q0FSS8</accession>
<feature type="non-terminal residue" evidence="1">
    <location>
        <position position="79"/>
    </location>
</feature>
<dbReference type="EMBL" id="JAKUCV010003912">
    <property type="protein sequence ID" value="KAJ4837169.1"/>
    <property type="molecule type" value="Genomic_DNA"/>
</dbReference>